<dbReference type="Proteomes" id="UP000248259">
    <property type="component" value="Unassembled WGS sequence"/>
</dbReference>
<keyword evidence="3" id="KW-1185">Reference proteome</keyword>
<dbReference type="Pfam" id="PF19624">
    <property type="entry name" value="DUF6129"/>
    <property type="match status" value="1"/>
</dbReference>
<dbReference type="AlphaFoldDB" id="A0A323UY53"/>
<proteinExistence type="predicted"/>
<feature type="domain" description="DUF6129" evidence="1">
    <location>
        <begin position="25"/>
        <end position="73"/>
    </location>
</feature>
<accession>A0A323UY53</accession>
<dbReference type="EMBL" id="QKOE01000003">
    <property type="protein sequence ID" value="PZA17375.1"/>
    <property type="molecule type" value="Genomic_DNA"/>
</dbReference>
<reference evidence="2 3" key="1">
    <citation type="submission" date="2018-06" db="EMBL/GenBank/DDBJ databases">
        <title>Azoarcus communis strain SWub3 genome.</title>
        <authorList>
            <person name="Zorraquino Salvo V."/>
            <person name="Toubiana D."/>
            <person name="Blumwald E."/>
        </authorList>
    </citation>
    <scope>NUCLEOTIDE SEQUENCE [LARGE SCALE GENOMIC DNA]</scope>
    <source>
        <strain evidence="2 3">SWub3</strain>
    </source>
</reference>
<evidence type="ECO:0000313" key="2">
    <source>
        <dbReference type="EMBL" id="PZA17375.1"/>
    </source>
</evidence>
<dbReference type="RefSeq" id="WP_110523391.1">
    <property type="nucleotide sequence ID" value="NZ_QKOE01000003.1"/>
</dbReference>
<sequence>MITTDMLDEAAVIAAATSLGDDCVTALRAKWPAMRFVVCSEDDIPARLSPALEAKGFNLYLIGGGDHCLALTKELDAAIGIVVASVVED</sequence>
<evidence type="ECO:0000313" key="3">
    <source>
        <dbReference type="Proteomes" id="UP000248259"/>
    </source>
</evidence>
<dbReference type="OrthoDB" id="8563875at2"/>
<name>A0A323UY53_9RHOO</name>
<protein>
    <recommendedName>
        <fullName evidence="1">DUF6129 domain-containing protein</fullName>
    </recommendedName>
</protein>
<dbReference type="InterPro" id="IPR046132">
    <property type="entry name" value="DUF6129"/>
</dbReference>
<comment type="caution">
    <text evidence="2">The sequence shown here is derived from an EMBL/GenBank/DDBJ whole genome shotgun (WGS) entry which is preliminary data.</text>
</comment>
<gene>
    <name evidence="2" type="ORF">DNK49_05795</name>
</gene>
<organism evidence="2 3">
    <name type="scientific">Parazoarcus communis SWub3 = DSM 12120</name>
    <dbReference type="NCBI Taxonomy" id="1121029"/>
    <lineage>
        <taxon>Bacteria</taxon>
        <taxon>Pseudomonadati</taxon>
        <taxon>Pseudomonadota</taxon>
        <taxon>Betaproteobacteria</taxon>
        <taxon>Rhodocyclales</taxon>
        <taxon>Zoogloeaceae</taxon>
        <taxon>Parazoarcus</taxon>
    </lineage>
</organism>
<evidence type="ECO:0000259" key="1">
    <source>
        <dbReference type="Pfam" id="PF19624"/>
    </source>
</evidence>